<evidence type="ECO:0000256" key="15">
    <source>
        <dbReference type="ARBA" id="ARBA00023136"/>
    </source>
</evidence>
<evidence type="ECO:0000256" key="9">
    <source>
        <dbReference type="ARBA" id="ARBA00022516"/>
    </source>
</evidence>
<evidence type="ECO:0000256" key="12">
    <source>
        <dbReference type="ARBA" id="ARBA00022695"/>
    </source>
</evidence>
<feature type="transmembrane region" description="Helical" evidence="24">
    <location>
        <begin position="57"/>
        <end position="77"/>
    </location>
</feature>
<dbReference type="PANTHER" id="PTHR46382">
    <property type="entry name" value="PHOSPHATIDATE CYTIDYLYLTRANSFERASE"/>
    <property type="match status" value="1"/>
</dbReference>
<keyword evidence="16" id="KW-0594">Phospholipid biosynthesis</keyword>
<evidence type="ECO:0000256" key="11">
    <source>
        <dbReference type="ARBA" id="ARBA00022692"/>
    </source>
</evidence>
<accession>A0A518B894</accession>
<evidence type="ECO:0000256" key="8">
    <source>
        <dbReference type="ARBA" id="ARBA00022475"/>
    </source>
</evidence>
<keyword evidence="11 24" id="KW-0812">Transmembrane</keyword>
<evidence type="ECO:0000256" key="2">
    <source>
        <dbReference type="ARBA" id="ARBA00004651"/>
    </source>
</evidence>
<feature type="transmembrane region" description="Helical" evidence="24">
    <location>
        <begin position="263"/>
        <end position="287"/>
    </location>
</feature>
<keyword evidence="10 25" id="KW-0808">Transferase</keyword>
<evidence type="ECO:0000256" key="1">
    <source>
        <dbReference type="ARBA" id="ARBA00001698"/>
    </source>
</evidence>
<feature type="transmembrane region" description="Helical" evidence="24">
    <location>
        <begin position="118"/>
        <end position="139"/>
    </location>
</feature>
<keyword evidence="12 25" id="KW-0548">Nucleotidyltransferase</keyword>
<evidence type="ECO:0000256" key="13">
    <source>
        <dbReference type="ARBA" id="ARBA00022989"/>
    </source>
</evidence>
<feature type="transmembrane region" description="Helical" evidence="24">
    <location>
        <begin position="89"/>
        <end position="106"/>
    </location>
</feature>
<comment type="subcellular location">
    <subcellularLocation>
        <location evidence="2">Cell membrane</location>
        <topology evidence="2">Multi-pass membrane protein</topology>
    </subcellularLocation>
</comment>
<dbReference type="Pfam" id="PF01148">
    <property type="entry name" value="CTP_transf_1"/>
    <property type="match status" value="1"/>
</dbReference>
<comment type="pathway">
    <text evidence="4">Lipid metabolism.</text>
</comment>
<reference evidence="25 26" key="1">
    <citation type="submission" date="2019-02" db="EMBL/GenBank/DDBJ databases">
        <title>Deep-cultivation of Planctomycetes and their phenomic and genomic characterization uncovers novel biology.</title>
        <authorList>
            <person name="Wiegand S."/>
            <person name="Jogler M."/>
            <person name="Boedeker C."/>
            <person name="Pinto D."/>
            <person name="Vollmers J."/>
            <person name="Rivas-Marin E."/>
            <person name="Kohn T."/>
            <person name="Peeters S.H."/>
            <person name="Heuer A."/>
            <person name="Rast P."/>
            <person name="Oberbeckmann S."/>
            <person name="Bunk B."/>
            <person name="Jeske O."/>
            <person name="Meyerdierks A."/>
            <person name="Storesund J.E."/>
            <person name="Kallscheuer N."/>
            <person name="Luecker S."/>
            <person name="Lage O.M."/>
            <person name="Pohl T."/>
            <person name="Merkel B.J."/>
            <person name="Hornburger P."/>
            <person name="Mueller R.-W."/>
            <person name="Bruemmer F."/>
            <person name="Labrenz M."/>
            <person name="Spormann A.M."/>
            <person name="Op den Camp H."/>
            <person name="Overmann J."/>
            <person name="Amann R."/>
            <person name="Jetten M.S.M."/>
            <person name="Mascher T."/>
            <person name="Medema M.H."/>
            <person name="Devos D.P."/>
            <person name="Kaster A.-K."/>
            <person name="Ovreas L."/>
            <person name="Rohde M."/>
            <person name="Galperin M.Y."/>
            <person name="Jogler C."/>
        </authorList>
    </citation>
    <scope>NUCLEOTIDE SEQUENCE [LARGE SCALE GENOMIC DNA]</scope>
    <source>
        <strain evidence="25 26">Pan216</strain>
    </source>
</reference>
<evidence type="ECO:0000256" key="16">
    <source>
        <dbReference type="ARBA" id="ARBA00023209"/>
    </source>
</evidence>
<dbReference type="EC" id="2.7.7.41" evidence="6"/>
<dbReference type="PANTHER" id="PTHR46382:SF1">
    <property type="entry name" value="PHOSPHATIDATE CYTIDYLYLTRANSFERASE"/>
    <property type="match status" value="1"/>
</dbReference>
<keyword evidence="26" id="KW-1185">Reference proteome</keyword>
<evidence type="ECO:0000313" key="25">
    <source>
        <dbReference type="EMBL" id="QDU63190.1"/>
    </source>
</evidence>
<evidence type="ECO:0000256" key="3">
    <source>
        <dbReference type="ARBA" id="ARBA00005119"/>
    </source>
</evidence>
<evidence type="ECO:0000256" key="17">
    <source>
        <dbReference type="ARBA" id="ARBA00023264"/>
    </source>
</evidence>
<dbReference type="AlphaFoldDB" id="A0A518B894"/>
<evidence type="ECO:0000256" key="22">
    <source>
        <dbReference type="ARBA" id="ARBA00032743"/>
    </source>
</evidence>
<feature type="transmembrane region" description="Helical" evidence="24">
    <location>
        <begin position="151"/>
        <end position="172"/>
    </location>
</feature>
<dbReference type="OrthoDB" id="9799199at2"/>
<feature type="transmembrane region" description="Helical" evidence="24">
    <location>
        <begin position="28"/>
        <end position="45"/>
    </location>
</feature>
<evidence type="ECO:0000256" key="10">
    <source>
        <dbReference type="ARBA" id="ARBA00022679"/>
    </source>
</evidence>
<evidence type="ECO:0000256" key="24">
    <source>
        <dbReference type="SAM" id="Phobius"/>
    </source>
</evidence>
<evidence type="ECO:0000256" key="19">
    <source>
        <dbReference type="ARBA" id="ARBA00031825"/>
    </source>
</evidence>
<dbReference type="EMBL" id="CP036279">
    <property type="protein sequence ID" value="QDU63190.1"/>
    <property type="molecule type" value="Genomic_DNA"/>
</dbReference>
<evidence type="ECO:0000256" key="23">
    <source>
        <dbReference type="ARBA" id="ARBA00033406"/>
    </source>
</evidence>
<evidence type="ECO:0000256" key="5">
    <source>
        <dbReference type="ARBA" id="ARBA00010185"/>
    </source>
</evidence>
<evidence type="ECO:0000313" key="26">
    <source>
        <dbReference type="Proteomes" id="UP000317093"/>
    </source>
</evidence>
<dbReference type="RefSeq" id="WP_145260464.1">
    <property type="nucleotide sequence ID" value="NZ_CP036279.1"/>
</dbReference>
<evidence type="ECO:0000256" key="20">
    <source>
        <dbReference type="ARBA" id="ARBA00032253"/>
    </source>
</evidence>
<dbReference type="GO" id="GO:0005886">
    <property type="term" value="C:plasma membrane"/>
    <property type="evidence" value="ECO:0007669"/>
    <property type="project" value="UniProtKB-SubCell"/>
</dbReference>
<keyword evidence="14" id="KW-0443">Lipid metabolism</keyword>
<dbReference type="GO" id="GO:0004605">
    <property type="term" value="F:phosphatidate cytidylyltransferase activity"/>
    <property type="evidence" value="ECO:0007669"/>
    <property type="project" value="UniProtKB-EC"/>
</dbReference>
<dbReference type="GO" id="GO:0016024">
    <property type="term" value="P:CDP-diacylglycerol biosynthetic process"/>
    <property type="evidence" value="ECO:0007669"/>
    <property type="project" value="TreeGrafter"/>
</dbReference>
<comment type="catalytic activity">
    <reaction evidence="1">
        <text>a 1,2-diacyl-sn-glycero-3-phosphate + CTP + H(+) = a CDP-1,2-diacyl-sn-glycerol + diphosphate</text>
        <dbReference type="Rhea" id="RHEA:16229"/>
        <dbReference type="ChEBI" id="CHEBI:15378"/>
        <dbReference type="ChEBI" id="CHEBI:33019"/>
        <dbReference type="ChEBI" id="CHEBI:37563"/>
        <dbReference type="ChEBI" id="CHEBI:58332"/>
        <dbReference type="ChEBI" id="CHEBI:58608"/>
        <dbReference type="EC" id="2.7.7.41"/>
    </reaction>
</comment>
<keyword evidence="17" id="KW-1208">Phospholipid metabolism</keyword>
<keyword evidence="9" id="KW-0444">Lipid biosynthesis</keyword>
<evidence type="ECO:0000256" key="21">
    <source>
        <dbReference type="ARBA" id="ARBA00032396"/>
    </source>
</evidence>
<sequence>MLNHRLLFGLLMTCGVLAMLAVDNLLAPYYPLLGVVALLATWFAARELAQMMQCVPVAVKPWFVITGCLLIIGSAWLTPWLGPGGTSTIVVAAFLFVFLSMAALLISAWEYREPGNSLIVIAGHVFSLFYIGFLGVFIAELRWHPGGPIAGALAVTLAVFTPKCCDIGAYFTGRYLGRTKLSPRLSPAKTWEGAAGGVVAAVAIAFVVAAVGKWIMGVEVLDPFSALGFGLALGAAAPVGDLMESLIKRECQHKDASSHIPGFGGVLDVIDSVLFTGPLAYLFLIGIQ</sequence>
<evidence type="ECO:0000256" key="14">
    <source>
        <dbReference type="ARBA" id="ARBA00023098"/>
    </source>
</evidence>
<keyword evidence="13 24" id="KW-1133">Transmembrane helix</keyword>
<evidence type="ECO:0000256" key="4">
    <source>
        <dbReference type="ARBA" id="ARBA00005189"/>
    </source>
</evidence>
<keyword evidence="8" id="KW-1003">Cell membrane</keyword>
<protein>
    <recommendedName>
        <fullName evidence="7">Phosphatidate cytidylyltransferase</fullName>
        <ecNumber evidence="6">2.7.7.41</ecNumber>
    </recommendedName>
    <alternativeName>
        <fullName evidence="20">CDP-DAG synthase</fullName>
    </alternativeName>
    <alternativeName>
        <fullName evidence="22">CDP-DG synthase</fullName>
    </alternativeName>
    <alternativeName>
        <fullName evidence="18">CDP-diacylglycerol synthase</fullName>
    </alternativeName>
    <alternativeName>
        <fullName evidence="21">CDP-diglyceride pyrophosphorylase</fullName>
    </alternativeName>
    <alternativeName>
        <fullName evidence="23">CDP-diglyceride synthase</fullName>
    </alternativeName>
    <alternativeName>
        <fullName evidence="19">CTP:phosphatidate cytidylyltransferase</fullName>
    </alternativeName>
</protein>
<proteinExistence type="inferred from homology"/>
<comment type="similarity">
    <text evidence="5">Belongs to the CDS family.</text>
</comment>
<gene>
    <name evidence="25" type="primary">cdsA</name>
    <name evidence="25" type="ORF">Pan216_40650</name>
</gene>
<organism evidence="25 26">
    <name type="scientific">Kolteria novifilia</name>
    <dbReference type="NCBI Taxonomy" id="2527975"/>
    <lineage>
        <taxon>Bacteria</taxon>
        <taxon>Pseudomonadati</taxon>
        <taxon>Planctomycetota</taxon>
        <taxon>Planctomycetia</taxon>
        <taxon>Kolteriales</taxon>
        <taxon>Kolteriaceae</taxon>
        <taxon>Kolteria</taxon>
    </lineage>
</organism>
<evidence type="ECO:0000256" key="6">
    <source>
        <dbReference type="ARBA" id="ARBA00012487"/>
    </source>
</evidence>
<name>A0A518B894_9BACT</name>
<dbReference type="Proteomes" id="UP000317093">
    <property type="component" value="Chromosome"/>
</dbReference>
<evidence type="ECO:0000256" key="18">
    <source>
        <dbReference type="ARBA" id="ARBA00029893"/>
    </source>
</evidence>
<keyword evidence="15 24" id="KW-0472">Membrane</keyword>
<comment type="pathway">
    <text evidence="3">Phospholipid metabolism; CDP-diacylglycerol biosynthesis; CDP-diacylglycerol from sn-glycerol 3-phosphate: step 3/3.</text>
</comment>
<dbReference type="KEGG" id="knv:Pan216_40650"/>
<evidence type="ECO:0000256" key="7">
    <source>
        <dbReference type="ARBA" id="ARBA00019373"/>
    </source>
</evidence>
<feature type="transmembrane region" description="Helical" evidence="24">
    <location>
        <begin position="193"/>
        <end position="212"/>
    </location>
</feature>